<evidence type="ECO:0000313" key="4">
    <source>
        <dbReference type="Proteomes" id="UP000247602"/>
    </source>
</evidence>
<evidence type="ECO:0000313" key="2">
    <source>
        <dbReference type="EMBL" id="MBB3676974.1"/>
    </source>
</evidence>
<keyword evidence="4" id="KW-1185">Reference proteome</keyword>
<accession>A0A323VVR1</accession>
<dbReference type="SUPFAM" id="SSF53756">
    <property type="entry name" value="UDP-Glycosyltransferase/glycogen phosphorylase"/>
    <property type="match status" value="1"/>
</dbReference>
<dbReference type="EMBL" id="QKNV01000017">
    <property type="protein sequence ID" value="PZA22888.1"/>
    <property type="molecule type" value="Genomic_DNA"/>
</dbReference>
<dbReference type="Pfam" id="PF04101">
    <property type="entry name" value="Glyco_tran_28_C"/>
    <property type="match status" value="1"/>
</dbReference>
<name>A0A323VVR1_9ACTN</name>
<reference evidence="3 4" key="1">
    <citation type="submission" date="2018-06" db="EMBL/GenBank/DDBJ databases">
        <title>Draft genome sequence of Modestobacter versicolor CP153-2.</title>
        <authorList>
            <person name="Gundlapally S.R."/>
        </authorList>
    </citation>
    <scope>NUCLEOTIDE SEQUENCE [LARGE SCALE GENOMIC DNA]</scope>
    <source>
        <strain evidence="3 4">CP153-2</strain>
    </source>
</reference>
<keyword evidence="3" id="KW-0808">Transferase</keyword>
<proteinExistence type="predicted"/>
<gene>
    <name evidence="3" type="ORF">DMO24_02815</name>
    <name evidence="2" type="ORF">FHX36_002709</name>
</gene>
<dbReference type="AlphaFoldDB" id="A0A323VVR1"/>
<dbReference type="Proteomes" id="UP000580718">
    <property type="component" value="Unassembled WGS sequence"/>
</dbReference>
<evidence type="ECO:0000313" key="5">
    <source>
        <dbReference type="Proteomes" id="UP000580718"/>
    </source>
</evidence>
<sequence length="327" mass="35122">MKTPPLPDLRPAAPRKLLLAASTGGHLAQLVRLAPGLGATDDSLWISFRNNQSESLLDGRNVLYVPYIQPRDARTVAQAFRQIVPAVRAGGFEAAVSTGSALALAALPAARLAGVPPLYIESVSRTQGPSLSGRLIAGLRVAQTRTQHPSWSGGRWGVHPSVFSTYESVPRRERLPERPRLFVTLGTIRGYGFHALLDRVLELGIAGEDTVWQLGDTTPRVDLPGTVHREVSGADFERYATEADVVITHAGVGTVMCLLDLGISPIAVVRRRSRAEHVDDHQQQLAQLMRDTAIGHAVEVEDLDRTVVLAAAGCAVNRLAADPDMAA</sequence>
<feature type="domain" description="Glycosyl transferase family 28 C-terminal" evidence="1">
    <location>
        <begin position="237"/>
        <end position="305"/>
    </location>
</feature>
<evidence type="ECO:0000313" key="3">
    <source>
        <dbReference type="EMBL" id="PZA22888.1"/>
    </source>
</evidence>
<reference evidence="2 5" key="2">
    <citation type="submission" date="2020-08" db="EMBL/GenBank/DDBJ databases">
        <title>Sequencing the genomes of 1000 actinobacteria strains.</title>
        <authorList>
            <person name="Klenk H.-P."/>
        </authorList>
    </citation>
    <scope>NUCLEOTIDE SEQUENCE [LARGE SCALE GENOMIC DNA]</scope>
    <source>
        <strain evidence="2 5">DSM 16678</strain>
    </source>
</reference>
<evidence type="ECO:0000259" key="1">
    <source>
        <dbReference type="Pfam" id="PF04101"/>
    </source>
</evidence>
<dbReference type="Gene3D" id="3.40.50.2000">
    <property type="entry name" value="Glycogen Phosphorylase B"/>
    <property type="match status" value="1"/>
</dbReference>
<protein>
    <submittedName>
        <fullName evidence="3">Glycosyltransferase</fullName>
    </submittedName>
    <submittedName>
        <fullName evidence="2">UDP-N-acetylglucosamine transferase subunit ALG13</fullName>
    </submittedName>
</protein>
<organism evidence="3 4">
    <name type="scientific">Modestobacter versicolor</name>
    <dbReference type="NCBI Taxonomy" id="429133"/>
    <lineage>
        <taxon>Bacteria</taxon>
        <taxon>Bacillati</taxon>
        <taxon>Actinomycetota</taxon>
        <taxon>Actinomycetes</taxon>
        <taxon>Geodermatophilales</taxon>
        <taxon>Geodermatophilaceae</taxon>
        <taxon>Modestobacter</taxon>
    </lineage>
</organism>
<dbReference type="RefSeq" id="WP_110550830.1">
    <property type="nucleotide sequence ID" value="NZ_JACIBU010000001.1"/>
</dbReference>
<dbReference type="EMBL" id="JACIBU010000001">
    <property type="protein sequence ID" value="MBB3676974.1"/>
    <property type="molecule type" value="Genomic_DNA"/>
</dbReference>
<dbReference type="InterPro" id="IPR007235">
    <property type="entry name" value="Glyco_trans_28_C"/>
</dbReference>
<dbReference type="GO" id="GO:0016758">
    <property type="term" value="F:hexosyltransferase activity"/>
    <property type="evidence" value="ECO:0007669"/>
    <property type="project" value="InterPro"/>
</dbReference>
<comment type="caution">
    <text evidence="3">The sequence shown here is derived from an EMBL/GenBank/DDBJ whole genome shotgun (WGS) entry which is preliminary data.</text>
</comment>
<dbReference type="Proteomes" id="UP000247602">
    <property type="component" value="Unassembled WGS sequence"/>
</dbReference>
<dbReference type="OrthoDB" id="555447at2"/>